<proteinExistence type="predicted"/>
<dbReference type="RefSeq" id="XP_017988577.1">
    <property type="nucleotide sequence ID" value="XM_018133297.1"/>
</dbReference>
<dbReference type="InterPro" id="IPR009644">
    <property type="entry name" value="FKTN/MNN4/W02B3.4-1"/>
</dbReference>
<keyword evidence="2" id="KW-0812">Transmembrane</keyword>
<dbReference type="Proteomes" id="UP000243052">
    <property type="component" value="Chromosome vi"/>
</dbReference>
<reference evidence="7 8" key="1">
    <citation type="submission" date="2016-01" db="EMBL/GenBank/DDBJ databases">
        <title>Genome sequence of the yeast Holleya sinecauda.</title>
        <authorList>
            <person name="Dietrich F.S."/>
        </authorList>
    </citation>
    <scope>NUCLEOTIDE SEQUENCE [LARGE SCALE GENOMIC DNA]</scope>
    <source>
        <strain evidence="7 8">ATCC 58844</strain>
    </source>
</reference>
<evidence type="ECO:0000256" key="2">
    <source>
        <dbReference type="ARBA" id="ARBA00022692"/>
    </source>
</evidence>
<dbReference type="GO" id="GO:0016020">
    <property type="term" value="C:membrane"/>
    <property type="evidence" value="ECO:0007669"/>
    <property type="project" value="UniProtKB-SubCell"/>
</dbReference>
<dbReference type="InterPro" id="IPR007074">
    <property type="entry name" value="LicD/FKTN/FKRP_NTP_transf"/>
</dbReference>
<feature type="domain" description="LicD/FKTN/FKRP nucleotidyltransferase" evidence="6">
    <location>
        <begin position="503"/>
        <end position="741"/>
    </location>
</feature>
<keyword evidence="3" id="KW-1133">Transmembrane helix</keyword>
<gene>
    <name evidence="7" type="ORF">AW171_hschr63540</name>
</gene>
<accession>A0A0X8HTK8</accession>
<dbReference type="PANTHER" id="PTHR15407:SF28">
    <property type="entry name" value="RIBITOL-5-PHOSPHATE TRANSFERASE FKTN"/>
    <property type="match status" value="1"/>
</dbReference>
<keyword evidence="8" id="KW-1185">Reference proteome</keyword>
<evidence type="ECO:0000313" key="7">
    <source>
        <dbReference type="EMBL" id="AMD21581.1"/>
    </source>
</evidence>
<name>A0A0X8HTK8_9SACH</name>
<evidence type="ECO:0000313" key="8">
    <source>
        <dbReference type="Proteomes" id="UP000243052"/>
    </source>
</evidence>
<feature type="region of interest" description="Disordered" evidence="5">
    <location>
        <begin position="1000"/>
        <end position="1078"/>
    </location>
</feature>
<evidence type="ECO:0000256" key="5">
    <source>
        <dbReference type="SAM" id="MobiDB-lite"/>
    </source>
</evidence>
<evidence type="ECO:0000256" key="1">
    <source>
        <dbReference type="ARBA" id="ARBA00004167"/>
    </source>
</evidence>
<keyword evidence="4" id="KW-0472">Membrane</keyword>
<evidence type="ECO:0000259" key="6">
    <source>
        <dbReference type="Pfam" id="PF04991"/>
    </source>
</evidence>
<evidence type="ECO:0000256" key="3">
    <source>
        <dbReference type="ARBA" id="ARBA00022989"/>
    </source>
</evidence>
<dbReference type="GO" id="GO:0009100">
    <property type="term" value="P:glycoprotein metabolic process"/>
    <property type="evidence" value="ECO:0007669"/>
    <property type="project" value="UniProtKB-ARBA"/>
</dbReference>
<dbReference type="OrthoDB" id="444255at2759"/>
<evidence type="ECO:0000256" key="4">
    <source>
        <dbReference type="ARBA" id="ARBA00023136"/>
    </source>
</evidence>
<dbReference type="EMBL" id="CP014246">
    <property type="protein sequence ID" value="AMD21581.1"/>
    <property type="molecule type" value="Genomic_DNA"/>
</dbReference>
<dbReference type="Pfam" id="PF04991">
    <property type="entry name" value="LicD"/>
    <property type="match status" value="1"/>
</dbReference>
<organism evidence="7 8">
    <name type="scientific">Eremothecium sinecaudum</name>
    <dbReference type="NCBI Taxonomy" id="45286"/>
    <lineage>
        <taxon>Eukaryota</taxon>
        <taxon>Fungi</taxon>
        <taxon>Dikarya</taxon>
        <taxon>Ascomycota</taxon>
        <taxon>Saccharomycotina</taxon>
        <taxon>Saccharomycetes</taxon>
        <taxon>Saccharomycetales</taxon>
        <taxon>Saccharomycetaceae</taxon>
        <taxon>Eremothecium</taxon>
    </lineage>
</organism>
<protein>
    <submittedName>
        <fullName evidence="7">HFL275Wp</fullName>
    </submittedName>
</protein>
<dbReference type="PANTHER" id="PTHR15407">
    <property type="entry name" value="FUKUTIN-RELATED"/>
    <property type="match status" value="1"/>
</dbReference>
<comment type="subcellular location">
    <subcellularLocation>
        <location evidence="1">Membrane</location>
        <topology evidence="1">Single-pass membrane protein</topology>
    </subcellularLocation>
</comment>
<dbReference type="STRING" id="45286.A0A0X8HTK8"/>
<dbReference type="AlphaFoldDB" id="A0A0X8HTK8"/>
<sequence>MVHKAMLHRTYRALMCPKVLTALSLLTLTLLTIRAYFHLLQFDYQLVSRDFGKLKSRVTSVLSSSSVRSDRPGLSDDMGLIIDSPKDYRRSRFSLEYRGYTDAFPSDITYWSWRFDTTLRYWIGYSLMKDLLFRASRKISNLAELFGEENNEGQILKTYDYDPRLSTTVYYGYISSRLSDGAKLEDIAVPFSWYDWVDMSILNEFIELPLSKKPTSGWVVNKFLPVEQLLEFESAFGHELFTYDREHALSQDYFISNTKLLHGDTGTVSESNLKKGAICVDSKSPFMPGFECSAVYEEARPEVWRFQTRSKLYSYGPKPISMVFLNKEGPALQVSISDDPLISSNNKKPANLLFNGMLEEHLKKNVQKYPKLPKKDLFFDNIREFEELLKEASSAGVDLTDMELPFYKNLTGDMFEFDAVKRLEELKATPNLSEQQKHYMESLEYSLNTHYAYLDKFFKEAGNCRDYVHLGHHFDAKFFNGAIEPHEVRSALDAMVRAWLAFTNNNNVTSWLSHGTLYAWMYNGMAFPWDGDHDMQMPIAELNRLAEHYNQSIIVEDPRVGNGRYFLDVTSSITSRIHGNNKNNIDARFIDVNTGLYIDITGLSVNNEGVKDRLAWLVHKFRVEHEKDAVKFKDPNAIANVNDMPPLALIDIEKAKNGGKISEDRLKYLKNLDKDIYEAGGNFKHIPAEDRYSINKHIQVYTCRNKHSTALWELAPLRLTYFHGAQAYVPNLILKLLRAEYAVKDGYIFAEYKDHKFLPAIRSWITDKDVSVALNSDGKSVFADYKIPASRISVMPKNDLDKFMHNFASDPRLLDSFATLWNSYDITRFRKKEIELTYERLQPLVSDKRLEFFLQGPMLNPIYKDSFQWKMETQIFKDIVDRNALSFGLGDVFAWNRRLAQWMLEENEAADEKQSKWYMQDDRWRDHRIDYSKMGRFFYSTGDLNDNDIFRGDPVPKGTSLNRMYHMHEENRFRTIVEAEKKKSEEHQRLRNEAIKKEEERLKNEEERLKNEAMKKEEERLKKEQERLQNEAIKKEQERLKNEEERLKNEAMKKEEERLKKEQERLQNEAIKKEQEGH</sequence>
<dbReference type="GeneID" id="28724875"/>